<dbReference type="RefSeq" id="WP_386723092.1">
    <property type="nucleotide sequence ID" value="NZ_JBHRSZ010000009.1"/>
</dbReference>
<organism evidence="2 3">
    <name type="scientific">Litoribrevibacter euphylliae</name>
    <dbReference type="NCBI Taxonomy" id="1834034"/>
    <lineage>
        <taxon>Bacteria</taxon>
        <taxon>Pseudomonadati</taxon>
        <taxon>Pseudomonadota</taxon>
        <taxon>Gammaproteobacteria</taxon>
        <taxon>Oceanospirillales</taxon>
        <taxon>Oceanospirillaceae</taxon>
        <taxon>Litoribrevibacter</taxon>
    </lineage>
</organism>
<keyword evidence="1" id="KW-1133">Transmembrane helix</keyword>
<comment type="caution">
    <text evidence="2">The sequence shown here is derived from an EMBL/GenBank/DDBJ whole genome shotgun (WGS) entry which is preliminary data.</text>
</comment>
<gene>
    <name evidence="2" type="ORF">ACFOEK_19170</name>
</gene>
<feature type="transmembrane region" description="Helical" evidence="1">
    <location>
        <begin position="29"/>
        <end position="50"/>
    </location>
</feature>
<accession>A0ABV7HH75</accession>
<dbReference type="Proteomes" id="UP001595476">
    <property type="component" value="Unassembled WGS sequence"/>
</dbReference>
<evidence type="ECO:0008006" key="4">
    <source>
        <dbReference type="Google" id="ProtNLM"/>
    </source>
</evidence>
<keyword evidence="1" id="KW-0812">Transmembrane</keyword>
<evidence type="ECO:0000313" key="2">
    <source>
        <dbReference type="EMBL" id="MFC3153168.1"/>
    </source>
</evidence>
<dbReference type="EMBL" id="JBHRSZ010000009">
    <property type="protein sequence ID" value="MFC3153168.1"/>
    <property type="molecule type" value="Genomic_DNA"/>
</dbReference>
<proteinExistence type="predicted"/>
<keyword evidence="3" id="KW-1185">Reference proteome</keyword>
<keyword evidence="1" id="KW-0472">Membrane</keyword>
<name>A0ABV7HH75_9GAMM</name>
<protein>
    <recommendedName>
        <fullName evidence="4">DUF2244 domain-containing protein</fullName>
    </recommendedName>
</protein>
<reference evidence="3" key="1">
    <citation type="journal article" date="2019" name="Int. J. Syst. Evol. Microbiol.">
        <title>The Global Catalogue of Microorganisms (GCM) 10K type strain sequencing project: providing services to taxonomists for standard genome sequencing and annotation.</title>
        <authorList>
            <consortium name="The Broad Institute Genomics Platform"/>
            <consortium name="The Broad Institute Genome Sequencing Center for Infectious Disease"/>
            <person name="Wu L."/>
            <person name="Ma J."/>
        </authorList>
    </citation>
    <scope>NUCLEOTIDE SEQUENCE [LARGE SCALE GENOMIC DNA]</scope>
    <source>
        <strain evidence="3">KCTC 52438</strain>
    </source>
</reference>
<sequence length="142" mass="15546">MLKSFGAIILLVGLLNIYFAGGERSLPFWVVGIITALGWHAVFGSFRVRIDLAEQIIELKATALMPIFKRRYSLAGARGFRVVSTGASTRPYSVVLVTREGQQITISNAKHQGDAVITARQFAEFCRLPWIDDINSSASTGS</sequence>
<evidence type="ECO:0000256" key="1">
    <source>
        <dbReference type="SAM" id="Phobius"/>
    </source>
</evidence>
<evidence type="ECO:0000313" key="3">
    <source>
        <dbReference type="Proteomes" id="UP001595476"/>
    </source>
</evidence>